<protein>
    <recommendedName>
        <fullName evidence="6">tRNA ligase</fullName>
    </recommendedName>
</protein>
<dbReference type="Pfam" id="PF08302">
    <property type="entry name" value="tRNA_lig_CPD"/>
    <property type="match status" value="1"/>
</dbReference>
<sequence>MSEVDNLVEQLEQLNDPQSKSRSYKQTYNIGKSLEVTRWKFNEFSYYNTKKHNLPIRSRGLFILKDRESNVNKICIRGYDKFFNIDEVKDTKMDQLKQNTKGPYCVTIKENGCILFVSGLKNGDLLISSKNNLYSEMESNKQVHSKDHAKEGYLQIKKIFKDDEAKLKNLGMTLYENNLTAVFELCDDQFEEHVISYEDSNAGLYLHGLNVNDIKFSTMSMPHVNDFAKEFGFKQIKFFYKDTFESLQAFLKDAALSNTFDNREIEGFVIRCFKKDSNDDFFFKYKFEEPYLLYRQLREVTNDYINTKKRSYYFKKNQYITNKYLDYVVDILDNNEELAHNFAVNRKGIINLRMEFFQKENILDSNGLLDLKKLYDLEANNSQNNDELPIDKNTKFIIVPISILGLGKTTFIESIVNMFPDEISMVSSDACHQRKNNLPILIDQAIDEFCIHDKKVCFIDRNNHMKEHRRQIFELVHELKLKKMSNKTNIQIVALPFVDKDNIGDIKQTALKNILTRGDNHLTVKADKLGTSGVLGILNRFIRDFKLLNSDNEDEGFDFVNDCILRHDNLTDRVVDFFNQMELKYKISIILENLTIDKTKLKDIETSIILKNQEKLEKRVPKIMYFGIDIHIDKEITSIIDENAKFHNINYGSIDFKKSEYHVTVAFNNPKDPKNHECFEGYMNDFSAEIKSIPLGHLNKYYISSKMYEFKCVRLVTDKKCVALEVEPRQKMAIGNKHPHVTIGVAPKVMPVYSNELIAKSYTDAEGVFVYELMNKEITLKGRLFAFLK</sequence>
<organism evidence="4 5">
    <name type="scientific">Hanseniaspora guilliermondii</name>
    <dbReference type="NCBI Taxonomy" id="56406"/>
    <lineage>
        <taxon>Eukaryota</taxon>
        <taxon>Fungi</taxon>
        <taxon>Dikarya</taxon>
        <taxon>Ascomycota</taxon>
        <taxon>Saccharomycotina</taxon>
        <taxon>Saccharomycetes</taxon>
        <taxon>Saccharomycodales</taxon>
        <taxon>Saccharomycodaceae</taxon>
        <taxon>Hanseniaspora</taxon>
    </lineage>
</organism>
<dbReference type="Pfam" id="PF09511">
    <property type="entry name" value="RNA_lig_T4_1"/>
    <property type="match status" value="1"/>
</dbReference>
<dbReference type="OrthoDB" id="276239at2759"/>
<dbReference type="GO" id="GO:0003972">
    <property type="term" value="F:RNA ligase (ATP) activity"/>
    <property type="evidence" value="ECO:0007669"/>
    <property type="project" value="EnsemblFungi"/>
</dbReference>
<evidence type="ECO:0000259" key="1">
    <source>
        <dbReference type="Pfam" id="PF08302"/>
    </source>
</evidence>
<reference evidence="5" key="1">
    <citation type="submission" date="2016-11" db="EMBL/GenBank/DDBJ databases">
        <authorList>
            <person name="Guldener U."/>
        </authorList>
    </citation>
    <scope>NUCLEOTIDE SEQUENCE [LARGE SCALE GENOMIC DNA]</scope>
</reference>
<dbReference type="InterPro" id="IPR019039">
    <property type="entry name" value="T4-Rnl1-like_N"/>
</dbReference>
<dbReference type="GO" id="GO:0005637">
    <property type="term" value="C:nuclear inner membrane"/>
    <property type="evidence" value="ECO:0007669"/>
    <property type="project" value="EnsemblFungi"/>
</dbReference>
<gene>
    <name evidence="4" type="ORF">HGUI_02500</name>
</gene>
<evidence type="ECO:0000313" key="4">
    <source>
        <dbReference type="EMBL" id="SGZ40300.1"/>
    </source>
</evidence>
<keyword evidence="5" id="KW-1185">Reference proteome</keyword>
<dbReference type="GO" id="GO:0006388">
    <property type="term" value="P:tRNA splicing, via endonucleolytic cleavage and ligation"/>
    <property type="evidence" value="ECO:0007669"/>
    <property type="project" value="EnsemblFungi"/>
</dbReference>
<dbReference type="EMBL" id="FQNF01000045">
    <property type="protein sequence ID" value="SGZ40300.1"/>
    <property type="molecule type" value="Genomic_DNA"/>
</dbReference>
<name>A0A1L0B3C7_9ASCO</name>
<dbReference type="GO" id="GO:0005524">
    <property type="term" value="F:ATP binding"/>
    <property type="evidence" value="ECO:0007669"/>
    <property type="project" value="InterPro"/>
</dbReference>
<dbReference type="Gene3D" id="3.40.50.300">
    <property type="entry name" value="P-loop containing nucleotide triphosphate hydrolases"/>
    <property type="match status" value="1"/>
</dbReference>
<dbReference type="Pfam" id="PF08303">
    <property type="entry name" value="tRNA_lig_kinase"/>
    <property type="match status" value="1"/>
</dbReference>
<dbReference type="Proteomes" id="UP000183365">
    <property type="component" value="Unassembled WGS sequence"/>
</dbReference>
<dbReference type="GO" id="GO:0005737">
    <property type="term" value="C:cytoplasm"/>
    <property type="evidence" value="ECO:0007669"/>
    <property type="project" value="EnsemblFungi"/>
</dbReference>
<feature type="domain" description="tRNA ligase phosphodiesterase" evidence="1">
    <location>
        <begin position="596"/>
        <end position="766"/>
    </location>
</feature>
<dbReference type="GO" id="GO:0032056">
    <property type="term" value="P:positive regulation of translation in response to stress"/>
    <property type="evidence" value="ECO:0007669"/>
    <property type="project" value="EnsemblFungi"/>
</dbReference>
<dbReference type="GO" id="GO:0070966">
    <property type="term" value="P:nuclear-transcribed mRNA catabolic process, no-go decay"/>
    <property type="evidence" value="ECO:0007669"/>
    <property type="project" value="EnsemblFungi"/>
</dbReference>
<dbReference type="InterPro" id="IPR015966">
    <property type="entry name" value="tRNA_lig_kin_fungi"/>
</dbReference>
<dbReference type="InterPro" id="IPR015965">
    <property type="entry name" value="tRNA_lig_PDEase"/>
</dbReference>
<dbReference type="GO" id="GO:0036498">
    <property type="term" value="P:IRE1-mediated unfolded protein response"/>
    <property type="evidence" value="ECO:0007669"/>
    <property type="project" value="EnsemblFungi"/>
</dbReference>
<dbReference type="PANTHER" id="PTHR32004">
    <property type="entry name" value="TRNA LIGASE"/>
    <property type="match status" value="1"/>
</dbReference>
<dbReference type="AlphaFoldDB" id="A0A1L0B3C7"/>
<dbReference type="GO" id="GO:0004113">
    <property type="term" value="F:2',3'-cyclic-nucleotide 3'-phosphodiesterase activity"/>
    <property type="evidence" value="ECO:0007669"/>
    <property type="project" value="EnsemblFungi"/>
</dbReference>
<evidence type="ECO:0008006" key="6">
    <source>
        <dbReference type="Google" id="ProtNLM"/>
    </source>
</evidence>
<dbReference type="PANTHER" id="PTHR32004:SF1">
    <property type="entry name" value="TRNA LIGASE"/>
    <property type="match status" value="1"/>
</dbReference>
<dbReference type="GO" id="GO:0051730">
    <property type="term" value="F:GTP-dependent polyribonucleotide 5'-hydroxyl-kinase activity"/>
    <property type="evidence" value="ECO:0007669"/>
    <property type="project" value="EnsemblFungi"/>
</dbReference>
<dbReference type="InterPro" id="IPR027417">
    <property type="entry name" value="P-loop_NTPase"/>
</dbReference>
<accession>A0A1L0B3C7</accession>
<evidence type="ECO:0000259" key="3">
    <source>
        <dbReference type="Pfam" id="PF09511"/>
    </source>
</evidence>
<evidence type="ECO:0000259" key="2">
    <source>
        <dbReference type="Pfam" id="PF08303"/>
    </source>
</evidence>
<feature type="domain" description="T4 RNA ligase 1-like N-terminal" evidence="3">
    <location>
        <begin position="58"/>
        <end position="292"/>
    </location>
</feature>
<dbReference type="GO" id="GO:2000622">
    <property type="term" value="P:regulation of nuclear-transcribed mRNA catabolic process, nonsense-mediated decay"/>
    <property type="evidence" value="ECO:0007669"/>
    <property type="project" value="EnsemblFungi"/>
</dbReference>
<dbReference type="VEuPathDB" id="FungiDB:HGUI_02500"/>
<evidence type="ECO:0000313" key="5">
    <source>
        <dbReference type="Proteomes" id="UP000183365"/>
    </source>
</evidence>
<proteinExistence type="predicted"/>
<feature type="domain" description="tRNA ligase kinase" evidence="2">
    <location>
        <begin position="397"/>
        <end position="562"/>
    </location>
</feature>